<dbReference type="KEGG" id="rher:EHE19_009495"/>
<proteinExistence type="predicted"/>
<dbReference type="PANTHER" id="PTHR30024">
    <property type="entry name" value="ALIPHATIC SULFONATES-BINDING PROTEIN-RELATED"/>
    <property type="match status" value="1"/>
</dbReference>
<dbReference type="OrthoDB" id="9815602at2"/>
<dbReference type="PROSITE" id="PS51257">
    <property type="entry name" value="PROKAR_LIPOPROTEIN"/>
    <property type="match status" value="1"/>
</dbReference>
<keyword evidence="3" id="KW-1185">Reference proteome</keyword>
<dbReference type="SUPFAM" id="SSF53850">
    <property type="entry name" value="Periplasmic binding protein-like II"/>
    <property type="match status" value="1"/>
</dbReference>
<evidence type="ECO:0000313" key="3">
    <source>
        <dbReference type="Proteomes" id="UP000306409"/>
    </source>
</evidence>
<evidence type="ECO:0000259" key="1">
    <source>
        <dbReference type="Pfam" id="PF09084"/>
    </source>
</evidence>
<reference evidence="2 3" key="1">
    <citation type="submission" date="2020-09" db="EMBL/GenBank/DDBJ databases">
        <title>Characterization and genome sequencing of Ruminiclostridium sp. nov. MA18.</title>
        <authorList>
            <person name="Rettenmaier R."/>
            <person name="Kowollik M.-L."/>
            <person name="Liebl W."/>
            <person name="Zverlov V."/>
        </authorList>
    </citation>
    <scope>NUCLEOTIDE SEQUENCE [LARGE SCALE GENOMIC DNA]</scope>
    <source>
        <strain evidence="2 3">MA18</strain>
    </source>
</reference>
<evidence type="ECO:0000313" key="2">
    <source>
        <dbReference type="EMBL" id="QNU68602.1"/>
    </source>
</evidence>
<dbReference type="RefSeq" id="WP_137696167.1">
    <property type="nucleotide sequence ID" value="NZ_CP061336.1"/>
</dbReference>
<dbReference type="Gene3D" id="3.40.190.10">
    <property type="entry name" value="Periplasmic binding protein-like II"/>
    <property type="match status" value="2"/>
</dbReference>
<name>A0A4U7JIW5_9FIRM</name>
<dbReference type="PANTHER" id="PTHR30024:SF42">
    <property type="entry name" value="ALIPHATIC SULFONATES-BINDING PROTEIN-RELATED"/>
    <property type="match status" value="1"/>
</dbReference>
<dbReference type="AlphaFoldDB" id="A0A4U7JIW5"/>
<sequence>MKIHTKRLISIILLLVFVLSISACGGENERKVSSSSQKNVGTLKVAWFPATIKAALTSTAYSLGYFDEEGVTVECETLQNAADAITAVKLGKVDISPVGITQQLQFISEGSDLVIFGGSAQEGGAVVTKPENAERFSDLKNWKDANWATGRSFTGDFVIRNQLRKYGIIPGEDIIMSDLADNTPIIQAVAKGTADVGYITSDGVSIAKSMGLTVGIRVGDLSPYYPCCRQTANGEAIKNKKEAFVAYQRALIRAYKVIQSDHEKAIEVMEELTGQSREYVESGLYGKYASRYNPSPATKKVAEFYGFLKQEGVIRNESFKIEDNINVSIFKEALEDILDRYPDDKDYLALKAFSDEND</sequence>
<organism evidence="2 3">
    <name type="scientific">Ruminiclostridium herbifermentans</name>
    <dbReference type="NCBI Taxonomy" id="2488810"/>
    <lineage>
        <taxon>Bacteria</taxon>
        <taxon>Bacillati</taxon>
        <taxon>Bacillota</taxon>
        <taxon>Clostridia</taxon>
        <taxon>Eubacteriales</taxon>
        <taxon>Oscillospiraceae</taxon>
        <taxon>Ruminiclostridium</taxon>
    </lineage>
</organism>
<gene>
    <name evidence="2" type="ORF">EHE19_009495</name>
</gene>
<dbReference type="InterPro" id="IPR015168">
    <property type="entry name" value="SsuA/THI5"/>
</dbReference>
<accession>A0A4U7JIW5</accession>
<dbReference type="Proteomes" id="UP000306409">
    <property type="component" value="Chromosome"/>
</dbReference>
<feature type="domain" description="SsuA/THI5-like" evidence="1">
    <location>
        <begin position="59"/>
        <end position="263"/>
    </location>
</feature>
<protein>
    <submittedName>
        <fullName evidence="2">ABC transporter substrate-binding protein</fullName>
    </submittedName>
</protein>
<dbReference type="Pfam" id="PF09084">
    <property type="entry name" value="NMT1"/>
    <property type="match status" value="1"/>
</dbReference>
<dbReference type="EMBL" id="CP061336">
    <property type="protein sequence ID" value="QNU68602.1"/>
    <property type="molecule type" value="Genomic_DNA"/>
</dbReference>